<keyword evidence="5" id="KW-0539">Nucleus</keyword>
<feature type="region of interest" description="Disordered" evidence="8">
    <location>
        <begin position="319"/>
        <end position="340"/>
    </location>
</feature>
<dbReference type="EMBL" id="OVEO01000002">
    <property type="protein sequence ID" value="SPQ94284.1"/>
    <property type="molecule type" value="Genomic_DNA"/>
</dbReference>
<dbReference type="EMBL" id="CDSF01000002">
    <property type="protein sequence ID" value="CEO94953.1"/>
    <property type="molecule type" value="Genomic_DNA"/>
</dbReference>
<dbReference type="OMA" id="KSCWPSL"/>
<geneLocation type="mitochondrion" evidence="10"/>
<feature type="coiled-coil region" evidence="7">
    <location>
        <begin position="690"/>
        <end position="720"/>
    </location>
</feature>
<dbReference type="GO" id="GO:0030692">
    <property type="term" value="C:Noc4p-Nop14p complex"/>
    <property type="evidence" value="ECO:0007669"/>
    <property type="project" value="TreeGrafter"/>
</dbReference>
<evidence type="ECO:0000256" key="8">
    <source>
        <dbReference type="SAM" id="MobiDB-lite"/>
    </source>
</evidence>
<evidence type="ECO:0008006" key="13">
    <source>
        <dbReference type="Google" id="ProtNLM"/>
    </source>
</evidence>
<dbReference type="Proteomes" id="UP000290189">
    <property type="component" value="Unassembled WGS sequence"/>
</dbReference>
<evidence type="ECO:0000313" key="9">
    <source>
        <dbReference type="EMBL" id="CEO94953.1"/>
    </source>
</evidence>
<dbReference type="InterPro" id="IPR007276">
    <property type="entry name" value="Nop14"/>
</dbReference>
<dbReference type="PANTHER" id="PTHR23183">
    <property type="entry name" value="NOP14"/>
    <property type="match status" value="1"/>
</dbReference>
<sequence>MGKLKTKSAVDNVLNRAKRSKTAPPNPFARVTCAPKRHVVLGRRIKGAKRDVTEAKTRAILQRQQSLLTEFKRHELNQYNRFVDNRFGQNNPNLTAEEKNQLRFEKQRAAVTKSKSKVNFNLDDDSEMEDAELTHFGASLSSVLQDEQQEAVDKARDEQEQFELDRKLMEEEAARGEGRTRREILQEVIAKSRAYKAEAAVAKEEDELLLANLDQEWAEMRAQMDYTKGAQDGGDGDDNNEDDFEKIARALSTQAPQAASDRQLTEEEAALKAKERLEELEKERLSRMQGVPRGASSRSIESERLEDTNCEIDPEFVLSETSDDEEDSVEEVPMDDDDGDTVAPSDAAAVCASGELPFVIPVPETLQEFIGLLGTDDVPTKLGVAIERIRACSHVALHPDNSIKLQKFLRILFLYFRRIWADKTNGETVVQSDILVKAISTMSNQFPRWACELILKKLLPTITSCINQRTDLPVPILVELQLVIQIFSVSDFAHSCMTPLLLVLCHFLSSLKRQDRVMHNGLRSAFLCEVLLQYVSQSKRFVAELLSHLHLGLRLSRPESMSGPVTINDLFDSEMSVVPRPLYASLVRRASDLYVDLPSFPELFAPFVEFLETAEDACSAQLLDDLRQRITEAVGKRRPLSVAKPPPMIRQRDPVFQDDFIPGVDRDPDPERRERRALLKKMRSEKKGARRELRRDAQFVEAERRNVNQRKAEAAKAKQREIRAFLEKQQADTNALRLSKRRK</sequence>
<evidence type="ECO:0000256" key="6">
    <source>
        <dbReference type="ARBA" id="ARBA00024695"/>
    </source>
</evidence>
<evidence type="ECO:0000256" key="2">
    <source>
        <dbReference type="ARBA" id="ARBA00007466"/>
    </source>
</evidence>
<reference evidence="10 12" key="2">
    <citation type="submission" date="2018-03" db="EMBL/GenBank/DDBJ databases">
        <authorList>
            <person name="Fogelqvist J."/>
        </authorList>
    </citation>
    <scope>NUCLEOTIDE SEQUENCE [LARGE SCALE GENOMIC DNA]</scope>
</reference>
<evidence type="ECO:0000256" key="5">
    <source>
        <dbReference type="ARBA" id="ARBA00023242"/>
    </source>
</evidence>
<evidence type="ECO:0000313" key="11">
    <source>
        <dbReference type="Proteomes" id="UP000039324"/>
    </source>
</evidence>
<keyword evidence="10" id="KW-0496">Mitochondrion</keyword>
<comment type="similarity">
    <text evidence="2">Belongs to the NOP14 family.</text>
</comment>
<evidence type="ECO:0000256" key="7">
    <source>
        <dbReference type="SAM" id="Coils"/>
    </source>
</evidence>
<proteinExistence type="inferred from homology"/>
<feature type="region of interest" description="Disordered" evidence="8">
    <location>
        <begin position="282"/>
        <end position="304"/>
    </location>
</feature>
<comment type="function">
    <text evidence="6">Involved in nucleolar processing of pre-18S ribosomal RNA. Has a role in the nuclear export of 40S pre-ribosomal subunit to the cytoplasm.</text>
</comment>
<comment type="subcellular location">
    <subcellularLocation>
        <location evidence="1">Nucleus</location>
        <location evidence="1">Nucleolus</location>
    </subcellularLocation>
</comment>
<accession>A0A0G4IIB7</accession>
<feature type="region of interest" description="Disordered" evidence="8">
    <location>
        <begin position="147"/>
        <end position="166"/>
    </location>
</feature>
<dbReference type="PANTHER" id="PTHR23183:SF0">
    <property type="entry name" value="NUCLEOLAR PROTEIN 14"/>
    <property type="match status" value="1"/>
</dbReference>
<dbReference type="STRING" id="37360.A0A0G4IIB7"/>
<evidence type="ECO:0000256" key="1">
    <source>
        <dbReference type="ARBA" id="ARBA00004604"/>
    </source>
</evidence>
<keyword evidence="11" id="KW-1185">Reference proteome</keyword>
<feature type="region of interest" description="Disordered" evidence="8">
    <location>
        <begin position="1"/>
        <end position="30"/>
    </location>
</feature>
<dbReference type="AlphaFoldDB" id="A0A0G4IIB7"/>
<organism evidence="9 11">
    <name type="scientific">Plasmodiophora brassicae</name>
    <name type="common">Clubroot disease agent</name>
    <dbReference type="NCBI Taxonomy" id="37360"/>
    <lineage>
        <taxon>Eukaryota</taxon>
        <taxon>Sar</taxon>
        <taxon>Rhizaria</taxon>
        <taxon>Endomyxa</taxon>
        <taxon>Phytomyxea</taxon>
        <taxon>Plasmodiophorida</taxon>
        <taxon>Plasmodiophoridae</taxon>
        <taxon>Plasmodiophora</taxon>
    </lineage>
</organism>
<evidence type="ECO:0000313" key="10">
    <source>
        <dbReference type="EMBL" id="SPQ94284.1"/>
    </source>
</evidence>
<name>A0A0G4IIB7_PLABS</name>
<evidence type="ECO:0000313" key="12">
    <source>
        <dbReference type="Proteomes" id="UP000290189"/>
    </source>
</evidence>
<evidence type="ECO:0000256" key="3">
    <source>
        <dbReference type="ARBA" id="ARBA00022517"/>
    </source>
</evidence>
<evidence type="ECO:0000256" key="4">
    <source>
        <dbReference type="ARBA" id="ARBA00022552"/>
    </source>
</evidence>
<keyword evidence="7" id="KW-0175">Coiled coil</keyword>
<keyword evidence="3" id="KW-0690">Ribosome biogenesis</keyword>
<protein>
    <recommendedName>
        <fullName evidence="13">Nucleolar protein 14</fullName>
    </recommendedName>
</protein>
<dbReference type="Proteomes" id="UP000039324">
    <property type="component" value="Unassembled WGS sequence"/>
</dbReference>
<dbReference type="Pfam" id="PF04147">
    <property type="entry name" value="Nop14"/>
    <property type="match status" value="2"/>
</dbReference>
<dbReference type="GO" id="GO:0032040">
    <property type="term" value="C:small-subunit processome"/>
    <property type="evidence" value="ECO:0007669"/>
    <property type="project" value="InterPro"/>
</dbReference>
<dbReference type="GO" id="GO:0030490">
    <property type="term" value="P:maturation of SSU-rRNA"/>
    <property type="evidence" value="ECO:0007669"/>
    <property type="project" value="TreeGrafter"/>
</dbReference>
<feature type="compositionally biased region" description="Basic and acidic residues" evidence="8">
    <location>
        <begin position="151"/>
        <end position="166"/>
    </location>
</feature>
<feature type="compositionally biased region" description="Acidic residues" evidence="8">
    <location>
        <begin position="321"/>
        <end position="340"/>
    </location>
</feature>
<reference evidence="9 11" key="1">
    <citation type="submission" date="2015-02" db="EMBL/GenBank/DDBJ databases">
        <authorList>
            <person name="Chooi Y.-H."/>
        </authorList>
    </citation>
    <scope>NUCLEOTIDE SEQUENCE [LARGE SCALE GENOMIC DNA]</scope>
    <source>
        <strain evidence="9">E3</strain>
    </source>
</reference>
<dbReference type="OrthoDB" id="441771at2759"/>
<keyword evidence="4" id="KW-0698">rRNA processing</keyword>
<gene>
    <name evidence="9" type="ORF">PBRA_003766</name>
    <name evidence="10" type="ORF">PLBR_LOCUS1499</name>
</gene>